<protein>
    <submittedName>
        <fullName evidence="2">Uncharacterized protein</fullName>
    </submittedName>
</protein>
<name>A0A7Y3WT26_9CLOT</name>
<reference evidence="2 3" key="1">
    <citation type="submission" date="2020-05" db="EMBL/GenBank/DDBJ databases">
        <title>Complete genome of Clostridium estertheticum subspecies estertheticum, isolated from Vacuum packed lamb meat from New Zealand imported to Switzerland.</title>
        <authorList>
            <person name="Wambui J."/>
            <person name="Stevens M.J.A."/>
            <person name="Stephan R."/>
        </authorList>
    </citation>
    <scope>NUCLEOTIDE SEQUENCE [LARGE SCALE GENOMIC DNA]</scope>
    <source>
        <strain evidence="2 3">CEST001</strain>
    </source>
</reference>
<keyword evidence="1" id="KW-0812">Transmembrane</keyword>
<gene>
    <name evidence="2" type="ORF">HLQ16_12345</name>
</gene>
<dbReference type="AlphaFoldDB" id="A0A7Y3WT26"/>
<comment type="caution">
    <text evidence="2">The sequence shown here is derived from an EMBL/GenBank/DDBJ whole genome shotgun (WGS) entry which is preliminary data.</text>
</comment>
<feature type="transmembrane region" description="Helical" evidence="1">
    <location>
        <begin position="12"/>
        <end position="32"/>
    </location>
</feature>
<dbReference type="Proteomes" id="UP000531659">
    <property type="component" value="Unassembled WGS sequence"/>
</dbReference>
<evidence type="ECO:0000313" key="2">
    <source>
        <dbReference type="EMBL" id="NNU76726.1"/>
    </source>
</evidence>
<evidence type="ECO:0000313" key="3">
    <source>
        <dbReference type="Proteomes" id="UP000531659"/>
    </source>
</evidence>
<sequence>MNPIKLNKNKVFQIIIELLTVLLLILVIFIVYHQNREPIKITMGGRVYKQVSDNEGKDTDKYFRPSKLPSINDRFNDYRFFDKFYDKKPSEITLPSSLFKTPENTIINYFSLLREAANSIEGKGAGCGTLGNAQIPYPVAYNFLSSKYRDKLNYTEYLKSFENILHINLIKLRKVPELNENLDEMKYFAEIETIKGTEDNVSNFTYYYAFIEISKEGNLYKISDVKLFGEDFLCAPYHGWSHNAEFVVDIKYGDRCKLVKERYPTKQEGYVKNIYFKGTDGNDYKFVFFQLTNGTDIEIAQYKKDEKGNWNLIKIDPGKCL</sequence>
<organism evidence="2 3">
    <name type="scientific">Clostridium estertheticum</name>
    <dbReference type="NCBI Taxonomy" id="238834"/>
    <lineage>
        <taxon>Bacteria</taxon>
        <taxon>Bacillati</taxon>
        <taxon>Bacillota</taxon>
        <taxon>Clostridia</taxon>
        <taxon>Eubacteriales</taxon>
        <taxon>Clostridiaceae</taxon>
        <taxon>Clostridium</taxon>
    </lineage>
</organism>
<accession>A0A7Y3WT26</accession>
<keyword evidence="1" id="KW-1133">Transmembrane helix</keyword>
<dbReference type="RefSeq" id="WP_171297422.1">
    <property type="nucleotide sequence ID" value="NZ_CP087098.1"/>
</dbReference>
<dbReference type="EMBL" id="JABEYB010000008">
    <property type="protein sequence ID" value="NNU76726.1"/>
    <property type="molecule type" value="Genomic_DNA"/>
</dbReference>
<evidence type="ECO:0000256" key="1">
    <source>
        <dbReference type="SAM" id="Phobius"/>
    </source>
</evidence>
<keyword evidence="1" id="KW-0472">Membrane</keyword>
<proteinExistence type="predicted"/>